<evidence type="ECO:0000313" key="1">
    <source>
        <dbReference type="EMBL" id="CDL81833.1"/>
    </source>
</evidence>
<sequence>MEKVTINPLGEIKGKFDYQAITTVNDINTL</sequence>
<organism evidence="1 2">
    <name type="scientific">Xenorhabdus szentirmaii DSM 16338</name>
    <dbReference type="NCBI Taxonomy" id="1427518"/>
    <lineage>
        <taxon>Bacteria</taxon>
        <taxon>Pseudomonadati</taxon>
        <taxon>Pseudomonadota</taxon>
        <taxon>Gammaproteobacteria</taxon>
        <taxon>Enterobacterales</taxon>
        <taxon>Morganellaceae</taxon>
        <taxon>Xenorhabdus</taxon>
    </lineage>
</organism>
<dbReference type="Proteomes" id="UP000019202">
    <property type="component" value="Unassembled WGS sequence"/>
</dbReference>
<dbReference type="EMBL" id="CBXF010000068">
    <property type="protein sequence ID" value="CDL81833.1"/>
    <property type="molecule type" value="Genomic_DNA"/>
</dbReference>
<reference evidence="1" key="1">
    <citation type="submission" date="2013-11" db="EMBL/GenBank/DDBJ databases">
        <title>Draft genome sequence and annotation of the entomopathogenic bacteria, Xenorhabdus cabanillasi strain JM26 and Xenorhabdus szentirmai strain DSM 16338.</title>
        <authorList>
            <person name="Gualtieri M."/>
            <person name="Ogier J.C."/>
            <person name="Pages S."/>
            <person name="Givaudan A."/>
            <person name="Gaudriault S."/>
        </authorList>
    </citation>
    <scope>NUCLEOTIDE SEQUENCE [LARGE SCALE GENOMIC DNA]</scope>
    <source>
        <strain evidence="1">DSM 16338</strain>
    </source>
</reference>
<protein>
    <submittedName>
        <fullName evidence="1">Uncharacterized protein</fullName>
    </submittedName>
</protein>
<keyword evidence="2" id="KW-1185">Reference proteome</keyword>
<evidence type="ECO:0000313" key="2">
    <source>
        <dbReference type="Proteomes" id="UP000019202"/>
    </source>
</evidence>
<name>W1IVH2_9GAMM</name>
<proteinExistence type="predicted"/>
<gene>
    <name evidence="1" type="ORF">XSR1_160048</name>
</gene>
<dbReference type="AlphaFoldDB" id="W1IVH2"/>
<comment type="caution">
    <text evidence="1">The sequence shown here is derived from an EMBL/GenBank/DDBJ whole genome shotgun (WGS) entry which is preliminary data.</text>
</comment>
<accession>W1IVH2</accession>